<sequence>MALSPSPPRPSAPGKDTTSPQRSGDFYLATSGDFLLATDGDFLMAMDISVVKRPRITTERKLSPA</sequence>
<dbReference type="AlphaFoldDB" id="A0A0H2ZZ72"/>
<evidence type="ECO:0000313" key="2">
    <source>
        <dbReference type="EMBL" id="ABK67632.1"/>
    </source>
</evidence>
<reference evidence="2 3" key="1">
    <citation type="submission" date="2006-10" db="EMBL/GenBank/DDBJ databases">
        <authorList>
            <person name="Fleischmann R.D."/>
            <person name="Dodson R.J."/>
            <person name="Haft D.H."/>
            <person name="Merkel J.S."/>
            <person name="Nelson W.C."/>
            <person name="Fraser C.M."/>
        </authorList>
    </citation>
    <scope>NUCLEOTIDE SEQUENCE [LARGE SCALE GENOMIC DNA]</scope>
    <source>
        <strain evidence="2 3">104</strain>
    </source>
</reference>
<gene>
    <name evidence="2" type="ordered locus">MAV_3534</name>
</gene>
<accession>A0A0H2ZZ72</accession>
<organism evidence="2 3">
    <name type="scientific">Mycobacterium avium (strain 104)</name>
    <dbReference type="NCBI Taxonomy" id="243243"/>
    <lineage>
        <taxon>Bacteria</taxon>
        <taxon>Bacillati</taxon>
        <taxon>Actinomycetota</taxon>
        <taxon>Actinomycetes</taxon>
        <taxon>Mycobacteriales</taxon>
        <taxon>Mycobacteriaceae</taxon>
        <taxon>Mycobacterium</taxon>
        <taxon>Mycobacterium avium complex (MAC)</taxon>
    </lineage>
</organism>
<evidence type="ECO:0000313" key="3">
    <source>
        <dbReference type="Proteomes" id="UP000001574"/>
    </source>
</evidence>
<dbReference type="EMBL" id="CP000479">
    <property type="protein sequence ID" value="ABK67632.1"/>
    <property type="molecule type" value="Genomic_DNA"/>
</dbReference>
<dbReference type="Proteomes" id="UP000001574">
    <property type="component" value="Chromosome"/>
</dbReference>
<evidence type="ECO:0000256" key="1">
    <source>
        <dbReference type="SAM" id="MobiDB-lite"/>
    </source>
</evidence>
<feature type="compositionally biased region" description="Pro residues" evidence="1">
    <location>
        <begin position="1"/>
        <end position="11"/>
    </location>
</feature>
<proteinExistence type="predicted"/>
<feature type="region of interest" description="Disordered" evidence="1">
    <location>
        <begin position="1"/>
        <end position="25"/>
    </location>
</feature>
<name>A0A0H2ZZ72_MYCA1</name>
<protein>
    <submittedName>
        <fullName evidence="2">Uncharacterized protein</fullName>
    </submittedName>
</protein>
<dbReference type="KEGG" id="mav:MAV_3534"/>
<dbReference type="HOGENOM" id="CLU_2845081_0_0_11"/>